<evidence type="ECO:0000256" key="4">
    <source>
        <dbReference type="ARBA" id="ARBA00023136"/>
    </source>
</evidence>
<evidence type="ECO:0000256" key="2">
    <source>
        <dbReference type="ARBA" id="ARBA00022692"/>
    </source>
</evidence>
<dbReference type="GO" id="GO:0008653">
    <property type="term" value="P:lipopolysaccharide metabolic process"/>
    <property type="evidence" value="ECO:0007669"/>
    <property type="project" value="InterPro"/>
</dbReference>
<sequence>MKFVISILLIIIIFAISIAIGSANDQIVTFNYLIAKTEIRLSVLLAILFGSGFIVGWVLTGVFFLKSKFQHSSTKRKLNKLQKKYDEGVTNHQQTNLTKTN</sequence>
<evidence type="ECO:0000259" key="6">
    <source>
        <dbReference type="Pfam" id="PF06305"/>
    </source>
</evidence>
<evidence type="ECO:0000313" key="7">
    <source>
        <dbReference type="EMBL" id="SCB95729.1"/>
    </source>
</evidence>
<proteinExistence type="inferred from homology"/>
<dbReference type="InterPro" id="IPR010445">
    <property type="entry name" value="LapA_dom"/>
</dbReference>
<dbReference type="AlphaFoldDB" id="A0A1C4AMC6"/>
<dbReference type="Proteomes" id="UP000199670">
    <property type="component" value="Unassembled WGS sequence"/>
</dbReference>
<keyword evidence="1 5" id="KW-1003">Cell membrane</keyword>
<evidence type="ECO:0000256" key="5">
    <source>
        <dbReference type="HAMAP-Rule" id="MF_01948"/>
    </source>
</evidence>
<keyword evidence="8" id="KW-1185">Reference proteome</keyword>
<keyword evidence="3 5" id="KW-1133">Transmembrane helix</keyword>
<keyword evidence="4 5" id="KW-0472">Membrane</keyword>
<comment type="subcellular location">
    <subcellularLocation>
        <location evidence="5">Cell inner membrane</location>
        <topology evidence="5">Single-pass membrane protein</topology>
    </subcellularLocation>
</comment>
<comment type="function">
    <text evidence="5">Involved in the assembly of lipopolysaccharide (LPS).</text>
</comment>
<keyword evidence="5" id="KW-0997">Cell inner membrane</keyword>
<dbReference type="RefSeq" id="WP_180214315.1">
    <property type="nucleotide sequence ID" value="NZ_FMAQ01000003.1"/>
</dbReference>
<dbReference type="GO" id="GO:0005886">
    <property type="term" value="C:plasma membrane"/>
    <property type="evidence" value="ECO:0007669"/>
    <property type="project" value="UniProtKB-SubCell"/>
</dbReference>
<dbReference type="STRING" id="1798182.GA0061081_10341"/>
<feature type="transmembrane region" description="Helical" evidence="5">
    <location>
        <begin position="39"/>
        <end position="65"/>
    </location>
</feature>
<feature type="domain" description="Lipopolysaccharide assembly protein A" evidence="6">
    <location>
        <begin position="24"/>
        <end position="84"/>
    </location>
</feature>
<evidence type="ECO:0000313" key="8">
    <source>
        <dbReference type="Proteomes" id="UP000199670"/>
    </source>
</evidence>
<evidence type="ECO:0000256" key="1">
    <source>
        <dbReference type="ARBA" id="ARBA00022475"/>
    </source>
</evidence>
<name>A0A1C4AMC6_9GAMM</name>
<comment type="caution">
    <text evidence="5">Lacks conserved residue(s) required for the propagation of feature annotation.</text>
</comment>
<organism evidence="7 8">
    <name type="scientific">Gilliamella bombicola</name>
    <dbReference type="NCBI Taxonomy" id="1798182"/>
    <lineage>
        <taxon>Bacteria</taxon>
        <taxon>Pseudomonadati</taxon>
        <taxon>Pseudomonadota</taxon>
        <taxon>Gammaproteobacteria</taxon>
        <taxon>Orbales</taxon>
        <taxon>Orbaceae</taxon>
        <taxon>Gilliamella</taxon>
    </lineage>
</organism>
<reference evidence="8" key="1">
    <citation type="submission" date="2016-08" db="EMBL/GenBank/DDBJ databases">
        <authorList>
            <person name="Varghese N."/>
            <person name="Submissions Spin"/>
        </authorList>
    </citation>
    <scope>NUCLEOTIDE SEQUENCE [LARGE SCALE GENOMIC DNA]</scope>
    <source>
        <strain evidence="8">R-53248</strain>
    </source>
</reference>
<dbReference type="HAMAP" id="MF_01948">
    <property type="entry name" value="LPS_assembly_LapA"/>
    <property type="match status" value="1"/>
</dbReference>
<dbReference type="EMBL" id="FMAQ01000003">
    <property type="protein sequence ID" value="SCB95729.1"/>
    <property type="molecule type" value="Genomic_DNA"/>
</dbReference>
<protein>
    <recommendedName>
        <fullName evidence="5">Probable lipopolysaccharide assembly protein A</fullName>
    </recommendedName>
</protein>
<dbReference type="Pfam" id="PF06305">
    <property type="entry name" value="LapA_dom"/>
    <property type="match status" value="1"/>
</dbReference>
<keyword evidence="2 5" id="KW-0812">Transmembrane</keyword>
<gene>
    <name evidence="5" type="primary">lapA</name>
    <name evidence="7" type="ORF">GA0061081_10341</name>
</gene>
<comment type="similarity">
    <text evidence="5">Belongs to the LapA family.</text>
</comment>
<evidence type="ECO:0000256" key="3">
    <source>
        <dbReference type="ARBA" id="ARBA00022989"/>
    </source>
</evidence>
<dbReference type="InterPro" id="IPR032906">
    <property type="entry name" value="LapA"/>
</dbReference>
<accession>A0A1C4AMC6</accession>